<evidence type="ECO:0000313" key="2">
    <source>
        <dbReference type="Proteomes" id="UP000286077"/>
    </source>
</evidence>
<dbReference type="EMBL" id="QSAQ01000076">
    <property type="protein sequence ID" value="RGW62650.1"/>
    <property type="molecule type" value="Genomic_DNA"/>
</dbReference>
<dbReference type="GO" id="GO:0006302">
    <property type="term" value="P:double-strand break repair"/>
    <property type="evidence" value="ECO:0007669"/>
    <property type="project" value="TreeGrafter"/>
</dbReference>
<evidence type="ECO:0008006" key="3">
    <source>
        <dbReference type="Google" id="ProtNLM"/>
    </source>
</evidence>
<accession>A0AA92U2K3</accession>
<dbReference type="Gene3D" id="3.40.50.300">
    <property type="entry name" value="P-loop containing nucleotide triphosphate hydrolases"/>
    <property type="match status" value="1"/>
</dbReference>
<dbReference type="GO" id="GO:0000731">
    <property type="term" value="P:DNA synthesis involved in DNA repair"/>
    <property type="evidence" value="ECO:0007669"/>
    <property type="project" value="TreeGrafter"/>
</dbReference>
<protein>
    <recommendedName>
        <fullName evidence="3">Rad50/SbcC-type AAA domain-containing protein</fullName>
    </recommendedName>
</protein>
<dbReference type="PANTHER" id="PTHR32182">
    <property type="entry name" value="DNA REPLICATION AND REPAIR PROTEIN RECF"/>
    <property type="match status" value="1"/>
</dbReference>
<dbReference type="RefSeq" id="WP_118141950.1">
    <property type="nucleotide sequence ID" value="NZ_QSAQ01000076.1"/>
</dbReference>
<reference evidence="1 2" key="1">
    <citation type="submission" date="2018-08" db="EMBL/GenBank/DDBJ databases">
        <title>A genome reference for cultivated species of the human gut microbiota.</title>
        <authorList>
            <person name="Zou Y."/>
            <person name="Xue W."/>
            <person name="Luo G."/>
        </authorList>
    </citation>
    <scope>NUCLEOTIDE SEQUENCE [LARGE SCALE GENOMIC DNA]</scope>
    <source>
        <strain evidence="1 2">AF11-14</strain>
    </source>
</reference>
<comment type="caution">
    <text evidence="1">The sequence shown here is derived from an EMBL/GenBank/DDBJ whole genome shotgun (WGS) entry which is preliminary data.</text>
</comment>
<dbReference type="SUPFAM" id="SSF52540">
    <property type="entry name" value="P-loop containing nucleoside triphosphate hydrolases"/>
    <property type="match status" value="1"/>
</dbReference>
<dbReference type="InterPro" id="IPR027417">
    <property type="entry name" value="P-loop_NTPase"/>
</dbReference>
<gene>
    <name evidence="1" type="ORF">DWV60_15980</name>
</gene>
<sequence>MSKIKRIWLNNFKFFGSSSPIELAGKHLLLYGENGSGKSSLCYGLNTLLDAAVNSPEKVQKQFALPSESEDSLINIHAKMDEGAERTNAFVSVEDNNGKEYQISYRNLDSCQDTDLLESNLASDLINYQSLFRFQIPHSEQTSSLIDVFEYSVFPHLSFPAIHYHGKTLRNVKTMIKEYNEGPGYTTNAKGEHIIVYKNSQDYNDFLALEAHLNEKIQQLVDFININIYDKIQKFEYDFKVHLEYTSASHAKKDKSIERHRYNIELKLTEFEGTAVNVKYPSKFLNEARMTALAFCIRWCVLDYRLGQGEVPNALKILLFDDVMVSLDRCNRTKLIRIILDELANKFQILFFTHDRSLYSYIIRELMNRNGISKEEDLLKTDIGWQFMEMFACRKGKVSEPIVQPYASSYTKARKYYQGDGGNVDFAACGNALRQAIEGAFKMIYTRLGITKNADGSSIDFSKTMLGDYIHLSKTHFPDLNIPLDAIHALDSIKNILLNPSSHYNPEMDFYGQELEIAFDVYHELSECDIRIVVPKNEEVIINIPTLDGAQHIYKTTMNQDLVAYKIMGQPEYRIRWIPMKLSFTYSGDNPQKEHREKNLRLNDFYMGNADYLQKKYGLHDGYVEDALSGINYKGRMLKDYLR</sequence>
<dbReference type="PANTHER" id="PTHR32182:SF22">
    <property type="entry name" value="ATP-DEPENDENT ENDONUCLEASE, OLD FAMILY-RELATED"/>
    <property type="match status" value="1"/>
</dbReference>
<dbReference type="Proteomes" id="UP000286077">
    <property type="component" value="Unassembled WGS sequence"/>
</dbReference>
<dbReference type="AlphaFoldDB" id="A0AA92U2K3"/>
<proteinExistence type="predicted"/>
<evidence type="ECO:0000313" key="1">
    <source>
        <dbReference type="EMBL" id="RGW62650.1"/>
    </source>
</evidence>
<name>A0AA92U2K3_9BACT</name>
<organism evidence="1 2">
    <name type="scientific">Segatella copri</name>
    <dbReference type="NCBI Taxonomy" id="165179"/>
    <lineage>
        <taxon>Bacteria</taxon>
        <taxon>Pseudomonadati</taxon>
        <taxon>Bacteroidota</taxon>
        <taxon>Bacteroidia</taxon>
        <taxon>Bacteroidales</taxon>
        <taxon>Prevotellaceae</taxon>
        <taxon>Segatella</taxon>
    </lineage>
</organism>